<protein>
    <submittedName>
        <fullName evidence="1">Uncharacterized protein</fullName>
    </submittedName>
</protein>
<sequence length="68" mass="8154">MLRQIETTKMHQERSEHVKLYLGKTDKFIQKEGKTAGFQLLRVVKNFHLNKTLRYLQPHSKACQKRQD</sequence>
<evidence type="ECO:0000313" key="2">
    <source>
        <dbReference type="Proteomes" id="UP000324800"/>
    </source>
</evidence>
<evidence type="ECO:0000313" key="1">
    <source>
        <dbReference type="EMBL" id="KAA6367882.1"/>
    </source>
</evidence>
<gene>
    <name evidence="1" type="ORF">EZS28_036591</name>
</gene>
<comment type="caution">
    <text evidence="1">The sequence shown here is derived from an EMBL/GenBank/DDBJ whole genome shotgun (WGS) entry which is preliminary data.</text>
</comment>
<dbReference type="AlphaFoldDB" id="A0A5J4UDC9"/>
<dbReference type="Proteomes" id="UP000324800">
    <property type="component" value="Unassembled WGS sequence"/>
</dbReference>
<name>A0A5J4UDC9_9EUKA</name>
<proteinExistence type="predicted"/>
<organism evidence="1 2">
    <name type="scientific">Streblomastix strix</name>
    <dbReference type="NCBI Taxonomy" id="222440"/>
    <lineage>
        <taxon>Eukaryota</taxon>
        <taxon>Metamonada</taxon>
        <taxon>Preaxostyla</taxon>
        <taxon>Oxymonadida</taxon>
        <taxon>Streblomastigidae</taxon>
        <taxon>Streblomastix</taxon>
    </lineage>
</organism>
<accession>A0A5J4UDC9</accession>
<reference evidence="1 2" key="1">
    <citation type="submission" date="2019-03" db="EMBL/GenBank/DDBJ databases">
        <title>Single cell metagenomics reveals metabolic interactions within the superorganism composed of flagellate Streblomastix strix and complex community of Bacteroidetes bacteria on its surface.</title>
        <authorList>
            <person name="Treitli S.C."/>
            <person name="Kolisko M."/>
            <person name="Husnik F."/>
            <person name="Keeling P."/>
            <person name="Hampl V."/>
        </authorList>
    </citation>
    <scope>NUCLEOTIDE SEQUENCE [LARGE SCALE GENOMIC DNA]</scope>
    <source>
        <strain evidence="1">ST1C</strain>
    </source>
</reference>
<dbReference type="EMBL" id="SNRW01017880">
    <property type="protein sequence ID" value="KAA6367882.1"/>
    <property type="molecule type" value="Genomic_DNA"/>
</dbReference>